<dbReference type="GO" id="GO:0004674">
    <property type="term" value="F:protein serine/threonine kinase activity"/>
    <property type="evidence" value="ECO:0007669"/>
    <property type="project" value="UniProtKB-KW"/>
</dbReference>
<dbReference type="STRING" id="174720.A0A0N5B8D9"/>
<evidence type="ECO:0000256" key="1">
    <source>
        <dbReference type="ARBA" id="ARBA00012513"/>
    </source>
</evidence>
<dbReference type="Proteomes" id="UP000046392">
    <property type="component" value="Unplaced"/>
</dbReference>
<dbReference type="Pfam" id="PF00069">
    <property type="entry name" value="Pkinase"/>
    <property type="match status" value="1"/>
</dbReference>
<feature type="binding site" evidence="4">
    <location>
        <position position="239"/>
    </location>
    <ligand>
        <name>ATP</name>
        <dbReference type="ChEBI" id="CHEBI:30616"/>
    </ligand>
</feature>
<dbReference type="PROSITE" id="PS50011">
    <property type="entry name" value="PROTEIN_KINASE_DOM"/>
    <property type="match status" value="1"/>
</dbReference>
<evidence type="ECO:0000256" key="2">
    <source>
        <dbReference type="ARBA" id="ARBA00022741"/>
    </source>
</evidence>
<dbReference type="SMART" id="SM00220">
    <property type="entry name" value="S_TKc"/>
    <property type="match status" value="1"/>
</dbReference>
<accession>A0A0N5B8D9</accession>
<dbReference type="InterPro" id="IPR017441">
    <property type="entry name" value="Protein_kinase_ATP_BS"/>
</dbReference>
<evidence type="ECO:0000256" key="6">
    <source>
        <dbReference type="SAM" id="MobiDB-lite"/>
    </source>
</evidence>
<dbReference type="GO" id="GO:0005524">
    <property type="term" value="F:ATP binding"/>
    <property type="evidence" value="ECO:0007669"/>
    <property type="project" value="UniProtKB-UniRule"/>
</dbReference>
<evidence type="ECO:0000313" key="9">
    <source>
        <dbReference type="WBParaSite" id="SPAL_0000231200.1"/>
    </source>
</evidence>
<dbReference type="WBParaSite" id="SPAL_0000231200.1">
    <property type="protein sequence ID" value="SPAL_0000231200.1"/>
    <property type="gene ID" value="SPAL_0000231200"/>
</dbReference>
<feature type="domain" description="Protein kinase" evidence="7">
    <location>
        <begin position="210"/>
        <end position="493"/>
    </location>
</feature>
<dbReference type="PANTHER" id="PTHR11909">
    <property type="entry name" value="CASEIN KINASE-RELATED"/>
    <property type="match status" value="1"/>
</dbReference>
<keyword evidence="5" id="KW-0418">Kinase</keyword>
<dbReference type="InterPro" id="IPR000719">
    <property type="entry name" value="Prot_kinase_dom"/>
</dbReference>
<evidence type="ECO:0000256" key="5">
    <source>
        <dbReference type="RuleBase" id="RU000304"/>
    </source>
</evidence>
<feature type="region of interest" description="Disordered" evidence="6">
    <location>
        <begin position="154"/>
        <end position="183"/>
    </location>
</feature>
<dbReference type="InterPro" id="IPR050235">
    <property type="entry name" value="CK1_Ser-Thr_kinase"/>
</dbReference>
<feature type="region of interest" description="Disordered" evidence="6">
    <location>
        <begin position="70"/>
        <end position="117"/>
    </location>
</feature>
<dbReference type="AlphaFoldDB" id="A0A0N5B8D9"/>
<dbReference type="PROSITE" id="PS00107">
    <property type="entry name" value="PROTEIN_KINASE_ATP"/>
    <property type="match status" value="1"/>
</dbReference>
<evidence type="ECO:0000313" key="8">
    <source>
        <dbReference type="Proteomes" id="UP000046392"/>
    </source>
</evidence>
<dbReference type="SUPFAM" id="SSF56112">
    <property type="entry name" value="Protein kinase-like (PK-like)"/>
    <property type="match status" value="1"/>
</dbReference>
<keyword evidence="8" id="KW-1185">Reference proteome</keyword>
<dbReference type="InterPro" id="IPR011009">
    <property type="entry name" value="Kinase-like_dom_sf"/>
</dbReference>
<comment type="similarity">
    <text evidence="5">Belongs to the protein kinase superfamily.</text>
</comment>
<protein>
    <recommendedName>
        <fullName evidence="1">non-specific serine/threonine protein kinase</fullName>
        <ecNumber evidence="1">2.7.11.1</ecNumber>
    </recommendedName>
</protein>
<feature type="compositionally biased region" description="Polar residues" evidence="6">
    <location>
        <begin position="158"/>
        <end position="168"/>
    </location>
</feature>
<keyword evidence="2 4" id="KW-0547">Nucleotide-binding</keyword>
<dbReference type="Gene3D" id="1.10.510.10">
    <property type="entry name" value="Transferase(Phosphotransferase) domain 1"/>
    <property type="match status" value="1"/>
</dbReference>
<keyword evidence="5" id="KW-0808">Transferase</keyword>
<dbReference type="InterPro" id="IPR008271">
    <property type="entry name" value="Ser/Thr_kinase_AS"/>
</dbReference>
<feature type="compositionally biased region" description="Basic residues" evidence="6">
    <location>
        <begin position="10"/>
        <end position="23"/>
    </location>
</feature>
<feature type="compositionally biased region" description="Basic residues" evidence="6">
    <location>
        <begin position="79"/>
        <end position="89"/>
    </location>
</feature>
<proteinExistence type="inferred from homology"/>
<name>A0A0N5B8D9_STREA</name>
<keyword evidence="3 4" id="KW-0067">ATP-binding</keyword>
<sequence length="493" mass="56300">MLKRFIGIGLKRRKKSEKGRKTSFKVDNKRSVSEESVAMSKYDITKRSCESNNISNTKICSKKSLELETTKQLSNSKIKSAKKKTRKKSNPKEEKLIETKKVKDASKNFPETHSHNVDVSKNTYSKVKDSLNKERIKSNSKNDVKKEVVNVKQESIKGNKTSVKKNPNLTPPVRNGPESKVGCNSKLEKETKLPKEPKSLVEGTMIAFNWEIKKTLGKGSFGQVYLGEHKQTHVKIAIKTLLASYQEFRIAMERDVLKLCSDKMYFPKVYLSGMHDIYYCIGMSLLGPSLTEIRKSTKTSKIEPQYCMIVCKQMICALKTLHELGYVHRDIKPSNICTGYPGTPEAKNMCYLIDFGIVRKFIIGGVIIKPKGKGRLRGTMRYLSLNCHQLLELGPADDLHSLYYSIIELGTGLLPWKSCLDIKEVEKMKLEFDYSKHRGDLPSNFFQFWTITKDVTNIQFPDYAKCIEVVEECISNKYKGDNFIFPWHDSPLP</sequence>
<evidence type="ECO:0000259" key="7">
    <source>
        <dbReference type="PROSITE" id="PS50011"/>
    </source>
</evidence>
<evidence type="ECO:0000256" key="4">
    <source>
        <dbReference type="PROSITE-ProRule" id="PRU10141"/>
    </source>
</evidence>
<evidence type="ECO:0000256" key="3">
    <source>
        <dbReference type="ARBA" id="ARBA00022840"/>
    </source>
</evidence>
<dbReference type="PROSITE" id="PS00108">
    <property type="entry name" value="PROTEIN_KINASE_ST"/>
    <property type="match status" value="1"/>
</dbReference>
<feature type="region of interest" description="Disordered" evidence="6">
    <location>
        <begin position="1"/>
        <end position="32"/>
    </location>
</feature>
<keyword evidence="5" id="KW-0723">Serine/threonine-protein kinase</keyword>
<organism evidence="8 9">
    <name type="scientific">Strongyloides papillosus</name>
    <name type="common">Intestinal threadworm</name>
    <dbReference type="NCBI Taxonomy" id="174720"/>
    <lineage>
        <taxon>Eukaryota</taxon>
        <taxon>Metazoa</taxon>
        <taxon>Ecdysozoa</taxon>
        <taxon>Nematoda</taxon>
        <taxon>Chromadorea</taxon>
        <taxon>Rhabditida</taxon>
        <taxon>Tylenchina</taxon>
        <taxon>Panagrolaimomorpha</taxon>
        <taxon>Strongyloidoidea</taxon>
        <taxon>Strongyloididae</taxon>
        <taxon>Strongyloides</taxon>
    </lineage>
</organism>
<feature type="compositionally biased region" description="Basic and acidic residues" evidence="6">
    <location>
        <begin position="90"/>
        <end position="117"/>
    </location>
</feature>
<dbReference type="EC" id="2.7.11.1" evidence="1"/>
<reference evidence="9" key="1">
    <citation type="submission" date="2017-02" db="UniProtKB">
        <authorList>
            <consortium name="WormBaseParasite"/>
        </authorList>
    </citation>
    <scope>IDENTIFICATION</scope>
</reference>